<keyword evidence="7" id="KW-1185">Reference proteome</keyword>
<comment type="catalytic activity">
    <reaction evidence="4">
        <text>a 2'-deoxyadenosine in DNA + S-adenosyl-L-methionine = an N(6)-methyl-2'-deoxyadenosine in DNA + S-adenosyl-L-homocysteine + H(+)</text>
        <dbReference type="Rhea" id="RHEA:15197"/>
        <dbReference type="Rhea" id="RHEA-COMP:12418"/>
        <dbReference type="Rhea" id="RHEA-COMP:12419"/>
        <dbReference type="ChEBI" id="CHEBI:15378"/>
        <dbReference type="ChEBI" id="CHEBI:57856"/>
        <dbReference type="ChEBI" id="CHEBI:59789"/>
        <dbReference type="ChEBI" id="CHEBI:90615"/>
        <dbReference type="ChEBI" id="CHEBI:90616"/>
        <dbReference type="EC" id="2.1.1.72"/>
    </reaction>
</comment>
<reference evidence="6" key="1">
    <citation type="submission" date="2021-01" db="EMBL/GenBank/DDBJ databases">
        <title>Whole genome shotgun sequence of Sphaerisporangium rufum NBRC 109079.</title>
        <authorList>
            <person name="Komaki H."/>
            <person name="Tamura T."/>
        </authorList>
    </citation>
    <scope>NUCLEOTIDE SEQUENCE</scope>
    <source>
        <strain evidence="6">NBRC 109079</strain>
    </source>
</reference>
<keyword evidence="3" id="KW-0808">Transferase</keyword>
<dbReference type="SUPFAM" id="SSF53335">
    <property type="entry name" value="S-adenosyl-L-methionine-dependent methyltransferases"/>
    <property type="match status" value="1"/>
</dbReference>
<evidence type="ECO:0000256" key="1">
    <source>
        <dbReference type="ARBA" id="ARBA00011900"/>
    </source>
</evidence>
<dbReference type="PANTHER" id="PTHR33841:SF1">
    <property type="entry name" value="DNA METHYLTRANSFERASE A"/>
    <property type="match status" value="1"/>
</dbReference>
<protein>
    <recommendedName>
        <fullName evidence="1">site-specific DNA-methyltransferase (adenine-specific)</fullName>
        <ecNumber evidence="1">2.1.1.72</ecNumber>
    </recommendedName>
</protein>
<feature type="compositionally biased region" description="Low complexity" evidence="5">
    <location>
        <begin position="941"/>
        <end position="971"/>
    </location>
</feature>
<feature type="region of interest" description="Disordered" evidence="5">
    <location>
        <begin position="928"/>
        <end position="1000"/>
    </location>
</feature>
<dbReference type="EC" id="2.1.1.72" evidence="1"/>
<sequence length="1730" mass="192989">MSYDSLVNRGDYFSAHYLAEVLPKDLKKKDGLLARWTEQEKAGRTTPRRGLRALGRPYFAGRPFFAGLDERLRAGDPITADERDELHKELAELHGEVLRALGYRPEPRALAVRRAGREYAVQVAHADRHLVALDCGWAADVDAALDDALAGRLLVPAQVEDRAEITSGVRLASWLMAADEPPRYVLLLAGGVVVLADRATWGEGRYLAVSLDVALGRNDPAELETVAALFGADSLLPPEEGGTEVLAGLLAGSRNHAVGVSKELRDGLKESVELIANEVLDRIRAHGARPEDVMELGALAKELGREALRYLYRILFLLYAEARPELGILPTDDQDYVKGYSLARLGDLVVRDLSGEEARNSFHLYESLDLLFRMVNQGHPRRTGPDAAADPPGEGLRFEPLRSDLFEPSAIRLIGRDAVSLDDDDPDAPRIDTRLRNQTLYKVLRKLMLTKGRRKQRGGFISYAQLGINQLGAVYEGLMSYTGFIATEELYEVAKGGDPKDGSWMIPASKAADYPEEVFVPAVDEDGVRTGEHVRYRAGAFVYRLAGRDRETSASYYTPESLTQVTVQLALRHRLDQDGTVTGAREILGWKICEPALGSGAFLNEAINQVAAEYLRRRQQELGVSIDPVRYEEELQKAKAYIALHNSYGVDLNETAVELAEVSIWLNVMHPGLQAPWFGLHLRRGNSLIGAGRRVYDPDRLTKGGWLKEAPHDLPFSAGDLPAGQVHHFLLPAEGWGAVAGAKEAKELAPEQAKQLAAWRRQLHKSVSAKKRQGHKLSQLQRLQALAGRAEYLWDLVKQRLTISEREISRRIDVWGADWLDHPENAVPKEKVYADLTAPGTPYWRLKKVMDAWCALWFWPLDQTALLDGTADIYQTPAPASPAPQAPAAAAVPAAEPARTARLYVTDALFPVGDEQTALDADLGAPLESSTQEPLDVSAQEPSATTPTTSARPSTSAEPTTSAGSTGSARPIGSAGPTGFTRPTGSVRPAGRRTRPAFEPLRETIPLATLDDWLDFAEATLGRADIPPDSLVADFASLAALEEYEDELQSWMGMDSGFRLTTRFPWLQVVETIADRQAFFHWELQFAQIFTQGGFDLQVGNPPWYRPRWEEGPILAEFEPWFELSDKPPVAEWNRRKQAELERNQRNRHYVQVELAANTGAVAVLGSPAMYDLLVGTQPNLYRAFMIRTWRNLGTVGISALIHPDSHFTGAQEGNLRAATYRHLRLHAHFQNQRLLFADIDWSRQYGVQVYGRPQRIEFTHVSWLFDPSVLMESFDHDGTGERPGIKYNGYWDLRPHRERLVTVNEGVLADWRMLTGELDRPIDQTKLLYPVTTAEQGAIAALSRVERRLGDWDPRISRGYDEANAKKDGIITWDTGRPNDWSEVILRGPQFTAATPFAKQPPNTGRNDQAIDLTTLGDEAIPSTDYRRSIDIKSYLSTQDSWLWDVREAPRRYTEFYRLFWREMIPNNTTQSLFAAIMPPGPAHIHGVRSMALRSGREIALVAGYWASLPIDYLLRLTGRAHLDVAEAKILPVPDPDHSLSEALLLRAMRLNCLTRAYANLWRELYKSSWASDVWAAEWPGLPPLGETGPSWERGTPLRTERARRAALVELDALVALMLDIDAEELIALYRSRFPQLLTYESAMWFDANGRKIAENFNAYGHGQTKQHFEQLMAHLDPEVNGPVPDGYTAPFYKADREAEYRQAHAVFAERLRRSGYQAPGGAGGEDGR</sequence>
<evidence type="ECO:0000256" key="2">
    <source>
        <dbReference type="ARBA" id="ARBA00022603"/>
    </source>
</evidence>
<dbReference type="RefSeq" id="WP_203982335.1">
    <property type="nucleotide sequence ID" value="NZ_BOOU01000010.1"/>
</dbReference>
<dbReference type="EMBL" id="BOOU01000010">
    <property type="protein sequence ID" value="GII75680.1"/>
    <property type="molecule type" value="Genomic_DNA"/>
</dbReference>
<dbReference type="GO" id="GO:0009007">
    <property type="term" value="F:site-specific DNA-methyltransferase (adenine-specific) activity"/>
    <property type="evidence" value="ECO:0007669"/>
    <property type="project" value="UniProtKB-EC"/>
</dbReference>
<dbReference type="InterPro" id="IPR029063">
    <property type="entry name" value="SAM-dependent_MTases_sf"/>
</dbReference>
<evidence type="ECO:0000313" key="6">
    <source>
        <dbReference type="EMBL" id="GII75680.1"/>
    </source>
</evidence>
<dbReference type="GO" id="GO:0032259">
    <property type="term" value="P:methylation"/>
    <property type="evidence" value="ECO:0007669"/>
    <property type="project" value="UniProtKB-KW"/>
</dbReference>
<keyword evidence="2" id="KW-0489">Methyltransferase</keyword>
<proteinExistence type="predicted"/>
<name>A0A919R245_9ACTN</name>
<dbReference type="InterPro" id="IPR050953">
    <property type="entry name" value="N4_N6_ade-DNA_methylase"/>
</dbReference>
<accession>A0A919R245</accession>
<dbReference type="Proteomes" id="UP000655287">
    <property type="component" value="Unassembled WGS sequence"/>
</dbReference>
<evidence type="ECO:0000256" key="3">
    <source>
        <dbReference type="ARBA" id="ARBA00022679"/>
    </source>
</evidence>
<comment type="caution">
    <text evidence="6">The sequence shown here is derived from an EMBL/GenBank/DDBJ whole genome shotgun (WGS) entry which is preliminary data.</text>
</comment>
<evidence type="ECO:0000256" key="5">
    <source>
        <dbReference type="SAM" id="MobiDB-lite"/>
    </source>
</evidence>
<dbReference type="PANTHER" id="PTHR33841">
    <property type="entry name" value="DNA METHYLTRANSFERASE YEEA-RELATED"/>
    <property type="match status" value="1"/>
</dbReference>
<evidence type="ECO:0000313" key="7">
    <source>
        <dbReference type="Proteomes" id="UP000655287"/>
    </source>
</evidence>
<organism evidence="6 7">
    <name type="scientific">Sphaerisporangium rufum</name>
    <dbReference type="NCBI Taxonomy" id="1381558"/>
    <lineage>
        <taxon>Bacteria</taxon>
        <taxon>Bacillati</taxon>
        <taxon>Actinomycetota</taxon>
        <taxon>Actinomycetes</taxon>
        <taxon>Streptosporangiales</taxon>
        <taxon>Streptosporangiaceae</taxon>
        <taxon>Sphaerisporangium</taxon>
    </lineage>
</organism>
<gene>
    <name evidence="6" type="ORF">Sru01_06620</name>
</gene>
<evidence type="ECO:0000256" key="4">
    <source>
        <dbReference type="ARBA" id="ARBA00047942"/>
    </source>
</evidence>
<dbReference type="Gene3D" id="3.40.50.150">
    <property type="entry name" value="Vaccinia Virus protein VP39"/>
    <property type="match status" value="2"/>
</dbReference>